<feature type="domain" description="PDZ" evidence="12">
    <location>
        <begin position="111"/>
        <end position="183"/>
    </location>
</feature>
<dbReference type="SUPFAM" id="SSF50156">
    <property type="entry name" value="PDZ domain-like"/>
    <property type="match status" value="2"/>
</dbReference>
<dbReference type="STRING" id="392484.LP43_1767"/>
<dbReference type="CDD" id="cd23081">
    <property type="entry name" value="cpPDZ_EcRseP-like"/>
    <property type="match status" value="1"/>
</dbReference>
<evidence type="ECO:0000256" key="9">
    <source>
        <dbReference type="ARBA" id="ARBA00023049"/>
    </source>
</evidence>
<keyword evidence="7 11" id="KW-0862">Zinc</keyword>
<dbReference type="GO" id="GO:0006508">
    <property type="term" value="P:proteolysis"/>
    <property type="evidence" value="ECO:0007669"/>
    <property type="project" value="UniProtKB-KW"/>
</dbReference>
<dbReference type="InterPro" id="IPR001478">
    <property type="entry name" value="PDZ"/>
</dbReference>
<dbReference type="EMBL" id="JRQD01000004">
    <property type="protein sequence ID" value="KGM06545.1"/>
    <property type="molecule type" value="Genomic_DNA"/>
</dbReference>
<dbReference type="RefSeq" id="WP_036314321.1">
    <property type="nucleotide sequence ID" value="NZ_JRQD01000004.1"/>
</dbReference>
<keyword evidence="11" id="KW-0479">Metal-binding</keyword>
<dbReference type="SMART" id="SM00228">
    <property type="entry name" value="PDZ"/>
    <property type="match status" value="2"/>
</dbReference>
<protein>
    <recommendedName>
        <fullName evidence="11">Zinc metalloprotease</fullName>
        <ecNumber evidence="11">3.4.24.-</ecNumber>
    </recommendedName>
</protein>
<dbReference type="Gene3D" id="2.30.42.10">
    <property type="match status" value="2"/>
</dbReference>
<keyword evidence="4 13" id="KW-0645">Protease</keyword>
<dbReference type="PANTHER" id="PTHR42837">
    <property type="entry name" value="REGULATOR OF SIGMA-E PROTEASE RSEP"/>
    <property type="match status" value="1"/>
</dbReference>
<name>A0A0A0BF82_9GAMM</name>
<feature type="transmembrane region" description="Helical" evidence="11">
    <location>
        <begin position="6"/>
        <end position="25"/>
    </location>
</feature>
<dbReference type="InterPro" id="IPR041489">
    <property type="entry name" value="PDZ_6"/>
</dbReference>
<keyword evidence="9 11" id="KW-0482">Metalloprotease</keyword>
<accession>A0A0A0BF82</accession>
<comment type="cofactor">
    <cofactor evidence="1 11">
        <name>Zn(2+)</name>
        <dbReference type="ChEBI" id="CHEBI:29105"/>
    </cofactor>
</comment>
<evidence type="ECO:0000256" key="7">
    <source>
        <dbReference type="ARBA" id="ARBA00022833"/>
    </source>
</evidence>
<evidence type="ECO:0000313" key="13">
    <source>
        <dbReference type="EMBL" id="KGM06545.1"/>
    </source>
</evidence>
<evidence type="ECO:0000256" key="2">
    <source>
        <dbReference type="ARBA" id="ARBA00004141"/>
    </source>
</evidence>
<dbReference type="GO" id="GO:0016020">
    <property type="term" value="C:membrane"/>
    <property type="evidence" value="ECO:0007669"/>
    <property type="project" value="UniProtKB-SubCell"/>
</dbReference>
<dbReference type="InterPro" id="IPR004387">
    <property type="entry name" value="Pept_M50_Zn"/>
</dbReference>
<comment type="similarity">
    <text evidence="3 11">Belongs to the peptidase M50B family.</text>
</comment>
<comment type="subcellular location">
    <subcellularLocation>
        <location evidence="2">Membrane</location>
        <topology evidence="2">Multi-pass membrane protein</topology>
    </subcellularLocation>
</comment>
<evidence type="ECO:0000256" key="1">
    <source>
        <dbReference type="ARBA" id="ARBA00001947"/>
    </source>
</evidence>
<dbReference type="Pfam" id="PF17820">
    <property type="entry name" value="PDZ_6"/>
    <property type="match status" value="1"/>
</dbReference>
<feature type="transmembrane region" description="Helical" evidence="11">
    <location>
        <begin position="94"/>
        <end position="115"/>
    </location>
</feature>
<keyword evidence="10 11" id="KW-0472">Membrane</keyword>
<evidence type="ECO:0000256" key="8">
    <source>
        <dbReference type="ARBA" id="ARBA00022989"/>
    </source>
</evidence>
<feature type="transmembrane region" description="Helical" evidence="11">
    <location>
        <begin position="423"/>
        <end position="444"/>
    </location>
</feature>
<dbReference type="InterPro" id="IPR008915">
    <property type="entry name" value="Peptidase_M50"/>
</dbReference>
<sequence length="445" mass="47570">MQSLFFFLVALAILIVIHEYGHFWVARKCGVKVLRFSVGFGKPIWRKTGKDGTEYVLAPIPLGGYVKMLDEREADIAESERAQAFNRQSLSKRIAIVVAGPAANLLFAVLAYWFLFVTGIPGIKPIIGEVTPASYAATSGLVVGDEIIQVDGRQTPTWNSAFKALLPKAEKGESAEVVVKSGGTELLYTLNVPQISIEQSGQLLQLLGITPLRPQLAPVIGKTVAAGPADQAGLKSGDRLITADGVEIADWTGWVEKIKKSAGQHIAITFERSGKLESLTLKPEVAEDGTGRIGAGVDTDYSSIPADMVSEVRYGPLAASKEAVVQTWVFASTTLKSLFGMLTGQVSTKNLGGPISIAQIAGSSAEQGLVTFVSFLAMISITLGVLNLLPIPMLDGGHLALFLIEAVRGKPISEQAQISGQRIGLFLLLLLMFTAFFNDLTRLFG</sequence>
<dbReference type="InterPro" id="IPR036034">
    <property type="entry name" value="PDZ_sf"/>
</dbReference>
<evidence type="ECO:0000313" key="14">
    <source>
        <dbReference type="Proteomes" id="UP000029999"/>
    </source>
</evidence>
<evidence type="ECO:0000256" key="10">
    <source>
        <dbReference type="ARBA" id="ARBA00023136"/>
    </source>
</evidence>
<evidence type="ECO:0000256" key="11">
    <source>
        <dbReference type="RuleBase" id="RU362031"/>
    </source>
</evidence>
<dbReference type="NCBIfam" id="TIGR00054">
    <property type="entry name" value="RIP metalloprotease RseP"/>
    <property type="match status" value="1"/>
</dbReference>
<reference evidence="13 14" key="1">
    <citation type="submission" date="2014-09" db="EMBL/GenBank/DDBJ databases">
        <authorList>
            <person name="Grob C."/>
            <person name="Taubert M."/>
            <person name="Howat A.M."/>
            <person name="Burns O.J."/>
            <person name="Dixon J.L."/>
            <person name="Chen Y."/>
            <person name="Murrell J.C."/>
        </authorList>
    </citation>
    <scope>NUCLEOTIDE SEQUENCE [LARGE SCALE GENOMIC DNA]</scope>
    <source>
        <strain evidence="13">L4</strain>
    </source>
</reference>
<evidence type="ECO:0000259" key="12">
    <source>
        <dbReference type="SMART" id="SM00228"/>
    </source>
</evidence>
<feature type="transmembrane region" description="Helical" evidence="11">
    <location>
        <begin position="369"/>
        <end position="389"/>
    </location>
</feature>
<dbReference type="CDD" id="cd06163">
    <property type="entry name" value="S2P-M50_PDZ_RseP-like"/>
    <property type="match status" value="1"/>
</dbReference>
<proteinExistence type="inferred from homology"/>
<keyword evidence="8 11" id="KW-1133">Transmembrane helix</keyword>
<comment type="caution">
    <text evidence="13">The sequence shown here is derived from an EMBL/GenBank/DDBJ whole genome shotgun (WGS) entry which is preliminary data.</text>
</comment>
<dbReference type="GO" id="GO:0004222">
    <property type="term" value="F:metalloendopeptidase activity"/>
    <property type="evidence" value="ECO:0007669"/>
    <property type="project" value="InterPro"/>
</dbReference>
<evidence type="ECO:0000256" key="5">
    <source>
        <dbReference type="ARBA" id="ARBA00022692"/>
    </source>
</evidence>
<keyword evidence="6 11" id="KW-0378">Hydrolase</keyword>
<organism evidence="13 14">
    <name type="scientific">Methylophaga thiooxydans</name>
    <dbReference type="NCBI Taxonomy" id="392484"/>
    <lineage>
        <taxon>Bacteria</taxon>
        <taxon>Pseudomonadati</taxon>
        <taxon>Pseudomonadota</taxon>
        <taxon>Gammaproteobacteria</taxon>
        <taxon>Thiotrichales</taxon>
        <taxon>Piscirickettsiaceae</taxon>
        <taxon>Methylophaga</taxon>
    </lineage>
</organism>
<dbReference type="PANTHER" id="PTHR42837:SF2">
    <property type="entry name" value="MEMBRANE METALLOPROTEASE ARASP2, CHLOROPLASTIC-RELATED"/>
    <property type="match status" value="1"/>
</dbReference>
<evidence type="ECO:0000256" key="3">
    <source>
        <dbReference type="ARBA" id="ARBA00007931"/>
    </source>
</evidence>
<keyword evidence="5 11" id="KW-0812">Transmembrane</keyword>
<dbReference type="EC" id="3.4.24.-" evidence="11"/>
<dbReference type="Pfam" id="PF02163">
    <property type="entry name" value="Peptidase_M50"/>
    <property type="match status" value="1"/>
</dbReference>
<dbReference type="Proteomes" id="UP000029999">
    <property type="component" value="Unassembled WGS sequence"/>
</dbReference>
<gene>
    <name evidence="13" type="ORF">LP43_1767</name>
</gene>
<dbReference type="GO" id="GO:0046872">
    <property type="term" value="F:metal ion binding"/>
    <property type="evidence" value="ECO:0007669"/>
    <property type="project" value="UniProtKB-KW"/>
</dbReference>
<dbReference type="AlphaFoldDB" id="A0A0A0BF82"/>
<evidence type="ECO:0000256" key="6">
    <source>
        <dbReference type="ARBA" id="ARBA00022801"/>
    </source>
</evidence>
<evidence type="ECO:0000256" key="4">
    <source>
        <dbReference type="ARBA" id="ARBA00022670"/>
    </source>
</evidence>
<feature type="domain" description="PDZ" evidence="12">
    <location>
        <begin position="205"/>
        <end position="274"/>
    </location>
</feature>